<dbReference type="CDD" id="cd00009">
    <property type="entry name" value="AAA"/>
    <property type="match status" value="1"/>
</dbReference>
<evidence type="ECO:0000256" key="2">
    <source>
        <dbReference type="ARBA" id="ARBA00022840"/>
    </source>
</evidence>
<dbReference type="SUPFAM" id="SSF52540">
    <property type="entry name" value="P-loop containing nucleoside triphosphate hydrolases"/>
    <property type="match status" value="1"/>
</dbReference>
<dbReference type="InterPro" id="IPR058031">
    <property type="entry name" value="AAA_lid_NorR"/>
</dbReference>
<dbReference type="GO" id="GO:0005524">
    <property type="term" value="F:ATP binding"/>
    <property type="evidence" value="ECO:0007669"/>
    <property type="project" value="UniProtKB-KW"/>
</dbReference>
<evidence type="ECO:0000259" key="6">
    <source>
        <dbReference type="PROSITE" id="PS50045"/>
    </source>
</evidence>
<dbReference type="STRING" id="980251.GCA_001642875_00957"/>
<dbReference type="SMART" id="SM00448">
    <property type="entry name" value="REC"/>
    <property type="match status" value="1"/>
</dbReference>
<proteinExistence type="predicted"/>
<dbReference type="Pfam" id="PF00158">
    <property type="entry name" value="Sigma54_activat"/>
    <property type="match status" value="1"/>
</dbReference>
<reference evidence="8 9" key="1">
    <citation type="submission" date="2019-08" db="EMBL/GenBank/DDBJ databases">
        <title>Deep-cultivation of Planctomycetes and their phenomic and genomic characterization uncovers novel biology.</title>
        <authorList>
            <person name="Wiegand S."/>
            <person name="Jogler M."/>
            <person name="Boedeker C."/>
            <person name="Pinto D."/>
            <person name="Vollmers J."/>
            <person name="Rivas-Marin E."/>
            <person name="Kohn T."/>
            <person name="Peeters S.H."/>
            <person name="Heuer A."/>
            <person name="Rast P."/>
            <person name="Oberbeckmann S."/>
            <person name="Bunk B."/>
            <person name="Jeske O."/>
            <person name="Meyerdierks A."/>
            <person name="Storesund J.E."/>
            <person name="Kallscheuer N."/>
            <person name="Luecker S."/>
            <person name="Lage O.M."/>
            <person name="Pohl T."/>
            <person name="Merkel B.J."/>
            <person name="Hornburger P."/>
            <person name="Mueller R.-W."/>
            <person name="Bruemmer F."/>
            <person name="Labrenz M."/>
            <person name="Spormann A.M."/>
            <person name="Op den Camp H."/>
            <person name="Overmann J."/>
            <person name="Amann R."/>
            <person name="Jetten M.S.M."/>
            <person name="Mascher T."/>
            <person name="Medema M.H."/>
            <person name="Devos D.P."/>
            <person name="Kaster A.-K."/>
            <person name="Ovreas L."/>
            <person name="Rohde M."/>
            <person name="Galperin M.Y."/>
            <person name="Jogler C."/>
        </authorList>
    </citation>
    <scope>NUCLEOTIDE SEQUENCE [LARGE SCALE GENOMIC DNA]</scope>
    <source>
        <strain evidence="8 9">FC18</strain>
    </source>
</reference>
<dbReference type="Gene3D" id="1.10.8.60">
    <property type="match status" value="1"/>
</dbReference>
<feature type="domain" description="Sigma-54 factor interaction" evidence="6">
    <location>
        <begin position="147"/>
        <end position="376"/>
    </location>
</feature>
<dbReference type="InterPro" id="IPR003593">
    <property type="entry name" value="AAA+_ATPase"/>
</dbReference>
<gene>
    <name evidence="8" type="primary">zraR_10</name>
    <name evidence="8" type="ORF">MFFC18_46120</name>
</gene>
<dbReference type="EMBL" id="CP042912">
    <property type="protein sequence ID" value="QEG24691.1"/>
    <property type="molecule type" value="Genomic_DNA"/>
</dbReference>
<dbReference type="InterPro" id="IPR002197">
    <property type="entry name" value="HTH_Fis"/>
</dbReference>
<evidence type="ECO:0000313" key="9">
    <source>
        <dbReference type="Proteomes" id="UP000322214"/>
    </source>
</evidence>
<evidence type="ECO:0000256" key="5">
    <source>
        <dbReference type="PROSITE-ProRule" id="PRU00169"/>
    </source>
</evidence>
<dbReference type="InterPro" id="IPR001789">
    <property type="entry name" value="Sig_transdc_resp-reg_receiver"/>
</dbReference>
<dbReference type="PANTHER" id="PTHR32071:SF14">
    <property type="entry name" value="TRANSCRIPTIONAL REGULATORY PROTEIN RTCR"/>
    <property type="match status" value="1"/>
</dbReference>
<dbReference type="Pfam" id="PF00072">
    <property type="entry name" value="Response_reg"/>
    <property type="match status" value="1"/>
</dbReference>
<evidence type="ECO:0000313" key="8">
    <source>
        <dbReference type="EMBL" id="QEG24691.1"/>
    </source>
</evidence>
<dbReference type="PROSITE" id="PS00675">
    <property type="entry name" value="SIGMA54_INTERACT_1"/>
    <property type="match status" value="1"/>
</dbReference>
<sequence length="450" mass="49799">MIDGTPKLKVLLIDDQPDSLNAMSSRLESEGYAPIATSDAQSAWQHLDDGVAVVVTELDVAKTKGVEVVRFAKQHAPHAIVIVVSAEPDIGLAVAAVREGAFDYLTKPVDPSDLVHRIEMALSRRRMAAEIASLHLQLNEKHGLQNMVGNSPAMRSLYEKIRLVADTRSTVLVTGESGTGKELVARSIHHLSKRKNESCIPINCAAIPETLVESELFGHEKGAFTGATDRKQGFFEAATKGTLFIDEIGELELGLQAKLLRAIENRTIMRVGSTKETSVDVRLVAATNRDLAEHVKNGHFREDLFYRLKVVELKLPPLRQRKEDIALLVQHFIAEISADAERPVRDIDTEALEMMKNYSWPGNVRELRNTLEGMIVLSMKPVIEASDLPTHISNHNESQAIIKPGMTMSEIEKEAIRRTLQHTGGNRTKSAEILGISLRTLQRKVKEFGL</sequence>
<dbReference type="Gene3D" id="1.10.10.60">
    <property type="entry name" value="Homeodomain-like"/>
    <property type="match status" value="1"/>
</dbReference>
<dbReference type="PANTHER" id="PTHR32071">
    <property type="entry name" value="TRANSCRIPTIONAL REGULATORY PROTEIN"/>
    <property type="match status" value="1"/>
</dbReference>
<dbReference type="AlphaFoldDB" id="A0A5B9PQD7"/>
<dbReference type="PROSITE" id="PS50110">
    <property type="entry name" value="RESPONSE_REGULATORY"/>
    <property type="match status" value="1"/>
</dbReference>
<dbReference type="InterPro" id="IPR025662">
    <property type="entry name" value="Sigma_54_int_dom_ATP-bd_1"/>
</dbReference>
<dbReference type="SMART" id="SM00382">
    <property type="entry name" value="AAA"/>
    <property type="match status" value="1"/>
</dbReference>
<dbReference type="Gene3D" id="3.40.50.2300">
    <property type="match status" value="1"/>
</dbReference>
<evidence type="ECO:0000259" key="7">
    <source>
        <dbReference type="PROSITE" id="PS50110"/>
    </source>
</evidence>
<dbReference type="SUPFAM" id="SSF46689">
    <property type="entry name" value="Homeodomain-like"/>
    <property type="match status" value="1"/>
</dbReference>
<dbReference type="GO" id="GO:0043565">
    <property type="term" value="F:sequence-specific DNA binding"/>
    <property type="evidence" value="ECO:0007669"/>
    <property type="project" value="InterPro"/>
</dbReference>
<dbReference type="FunFam" id="3.40.50.300:FF:000006">
    <property type="entry name" value="DNA-binding transcriptional regulator NtrC"/>
    <property type="match status" value="1"/>
</dbReference>
<dbReference type="InterPro" id="IPR011006">
    <property type="entry name" value="CheY-like_superfamily"/>
</dbReference>
<dbReference type="InterPro" id="IPR027417">
    <property type="entry name" value="P-loop_NTPase"/>
</dbReference>
<dbReference type="GO" id="GO:0000160">
    <property type="term" value="P:phosphorelay signal transduction system"/>
    <property type="evidence" value="ECO:0007669"/>
    <property type="project" value="InterPro"/>
</dbReference>
<name>A0A5B9PQD7_9BACT</name>
<accession>A0A5B9PQD7</accession>
<dbReference type="Gene3D" id="3.40.50.300">
    <property type="entry name" value="P-loop containing nucleotide triphosphate hydrolases"/>
    <property type="match status" value="1"/>
</dbReference>
<keyword evidence="4" id="KW-0804">Transcription</keyword>
<dbReference type="PROSITE" id="PS00688">
    <property type="entry name" value="SIGMA54_INTERACT_3"/>
    <property type="match status" value="1"/>
</dbReference>
<dbReference type="GO" id="GO:0006355">
    <property type="term" value="P:regulation of DNA-templated transcription"/>
    <property type="evidence" value="ECO:0007669"/>
    <property type="project" value="InterPro"/>
</dbReference>
<organism evidence="8 9">
    <name type="scientific">Mariniblastus fucicola</name>
    <dbReference type="NCBI Taxonomy" id="980251"/>
    <lineage>
        <taxon>Bacteria</taxon>
        <taxon>Pseudomonadati</taxon>
        <taxon>Planctomycetota</taxon>
        <taxon>Planctomycetia</taxon>
        <taxon>Pirellulales</taxon>
        <taxon>Pirellulaceae</taxon>
        <taxon>Mariniblastus</taxon>
    </lineage>
</organism>
<dbReference type="KEGG" id="mff:MFFC18_46120"/>
<dbReference type="InterPro" id="IPR002078">
    <property type="entry name" value="Sigma_54_int"/>
</dbReference>
<dbReference type="InterPro" id="IPR025944">
    <property type="entry name" value="Sigma_54_int_dom_CS"/>
</dbReference>
<keyword evidence="3" id="KW-0805">Transcription regulation</keyword>
<comment type="caution">
    <text evidence="5">Lacks conserved residue(s) required for the propagation of feature annotation.</text>
</comment>
<evidence type="ECO:0000256" key="3">
    <source>
        <dbReference type="ARBA" id="ARBA00023015"/>
    </source>
</evidence>
<feature type="domain" description="Response regulatory" evidence="7">
    <location>
        <begin position="9"/>
        <end position="122"/>
    </location>
</feature>
<evidence type="ECO:0000256" key="4">
    <source>
        <dbReference type="ARBA" id="ARBA00023163"/>
    </source>
</evidence>
<keyword evidence="1" id="KW-0547">Nucleotide-binding</keyword>
<evidence type="ECO:0000256" key="1">
    <source>
        <dbReference type="ARBA" id="ARBA00022741"/>
    </source>
</evidence>
<dbReference type="Proteomes" id="UP000322214">
    <property type="component" value="Chromosome"/>
</dbReference>
<protein>
    <submittedName>
        <fullName evidence="8">Transcriptional regulatory protein ZraR</fullName>
    </submittedName>
</protein>
<dbReference type="RefSeq" id="WP_075083746.1">
    <property type="nucleotide sequence ID" value="NZ_CP042912.1"/>
</dbReference>
<dbReference type="SUPFAM" id="SSF52172">
    <property type="entry name" value="CheY-like"/>
    <property type="match status" value="1"/>
</dbReference>
<keyword evidence="9" id="KW-1185">Reference proteome</keyword>
<dbReference type="Pfam" id="PF02954">
    <property type="entry name" value="HTH_8"/>
    <property type="match status" value="1"/>
</dbReference>
<dbReference type="PROSITE" id="PS50045">
    <property type="entry name" value="SIGMA54_INTERACT_4"/>
    <property type="match status" value="1"/>
</dbReference>
<dbReference type="InterPro" id="IPR009057">
    <property type="entry name" value="Homeodomain-like_sf"/>
</dbReference>
<dbReference type="Pfam" id="PF25601">
    <property type="entry name" value="AAA_lid_14"/>
    <property type="match status" value="1"/>
</dbReference>
<dbReference type="PRINTS" id="PR01590">
    <property type="entry name" value="HTHFIS"/>
</dbReference>
<keyword evidence="2" id="KW-0067">ATP-binding</keyword>